<accession>A0A4C1ZTK3</accession>
<dbReference type="EMBL" id="BGZK01002133">
    <property type="protein sequence ID" value="GBP91008.1"/>
    <property type="molecule type" value="Genomic_DNA"/>
</dbReference>
<organism evidence="2 3">
    <name type="scientific">Eumeta variegata</name>
    <name type="common">Bagworm moth</name>
    <name type="synonym">Eumeta japonica</name>
    <dbReference type="NCBI Taxonomy" id="151549"/>
    <lineage>
        <taxon>Eukaryota</taxon>
        <taxon>Metazoa</taxon>
        <taxon>Ecdysozoa</taxon>
        <taxon>Arthropoda</taxon>
        <taxon>Hexapoda</taxon>
        <taxon>Insecta</taxon>
        <taxon>Pterygota</taxon>
        <taxon>Neoptera</taxon>
        <taxon>Endopterygota</taxon>
        <taxon>Lepidoptera</taxon>
        <taxon>Glossata</taxon>
        <taxon>Ditrysia</taxon>
        <taxon>Tineoidea</taxon>
        <taxon>Psychidae</taxon>
        <taxon>Oiketicinae</taxon>
        <taxon>Eumeta</taxon>
    </lineage>
</organism>
<dbReference type="Proteomes" id="UP000299102">
    <property type="component" value="Unassembled WGS sequence"/>
</dbReference>
<evidence type="ECO:0000313" key="2">
    <source>
        <dbReference type="EMBL" id="GBP91008.1"/>
    </source>
</evidence>
<keyword evidence="3" id="KW-1185">Reference proteome</keyword>
<proteinExistence type="predicted"/>
<feature type="compositionally biased region" description="Basic and acidic residues" evidence="1">
    <location>
        <begin position="17"/>
        <end position="42"/>
    </location>
</feature>
<evidence type="ECO:0000313" key="3">
    <source>
        <dbReference type="Proteomes" id="UP000299102"/>
    </source>
</evidence>
<dbReference type="AlphaFoldDB" id="A0A4C1ZTK3"/>
<name>A0A4C1ZTK3_EUMVA</name>
<sequence length="88" mass="9805">MNTKKETTRQRKRRLEKAKLKRQEKISNESDVHKRQRLEKNKGVMSAGTSPDMGTLLARRQSAPAPACLGTRVTRIAGRCARGDVSAS</sequence>
<comment type="caution">
    <text evidence="2">The sequence shown here is derived from an EMBL/GenBank/DDBJ whole genome shotgun (WGS) entry which is preliminary data.</text>
</comment>
<evidence type="ECO:0000256" key="1">
    <source>
        <dbReference type="SAM" id="MobiDB-lite"/>
    </source>
</evidence>
<protein>
    <submittedName>
        <fullName evidence="2">Uncharacterized protein</fullName>
    </submittedName>
</protein>
<reference evidence="2 3" key="1">
    <citation type="journal article" date="2019" name="Commun. Biol.">
        <title>The bagworm genome reveals a unique fibroin gene that provides high tensile strength.</title>
        <authorList>
            <person name="Kono N."/>
            <person name="Nakamura H."/>
            <person name="Ohtoshi R."/>
            <person name="Tomita M."/>
            <person name="Numata K."/>
            <person name="Arakawa K."/>
        </authorList>
    </citation>
    <scope>NUCLEOTIDE SEQUENCE [LARGE SCALE GENOMIC DNA]</scope>
</reference>
<feature type="region of interest" description="Disordered" evidence="1">
    <location>
        <begin position="1"/>
        <end position="54"/>
    </location>
</feature>
<gene>
    <name evidence="2" type="ORF">EVAR_60483_1</name>
</gene>